<reference evidence="1 2" key="1">
    <citation type="journal article" date="2016" name="Nat. Commun.">
        <title>Thousands of microbial genomes shed light on interconnected biogeochemical processes in an aquifer system.</title>
        <authorList>
            <person name="Anantharaman K."/>
            <person name="Brown C.T."/>
            <person name="Hug L.A."/>
            <person name="Sharon I."/>
            <person name="Castelle C.J."/>
            <person name="Probst A.J."/>
            <person name="Thomas B.C."/>
            <person name="Singh A."/>
            <person name="Wilkins M.J."/>
            <person name="Karaoz U."/>
            <person name="Brodie E.L."/>
            <person name="Williams K.H."/>
            <person name="Hubbard S.S."/>
            <person name="Banfield J.F."/>
        </authorList>
    </citation>
    <scope>NUCLEOTIDE SEQUENCE [LARGE SCALE GENOMIC DNA]</scope>
</reference>
<protein>
    <recommendedName>
        <fullName evidence="3">NAD(P)-binding domain-containing protein</fullName>
    </recommendedName>
</protein>
<dbReference type="Proteomes" id="UP000176377">
    <property type="component" value="Unassembled WGS sequence"/>
</dbReference>
<evidence type="ECO:0000313" key="1">
    <source>
        <dbReference type="EMBL" id="OGG58872.1"/>
    </source>
</evidence>
<gene>
    <name evidence="1" type="ORF">A2765_00635</name>
</gene>
<name>A0A1F6DCY9_9BACT</name>
<comment type="caution">
    <text evidence="1">The sequence shown here is derived from an EMBL/GenBank/DDBJ whole genome shotgun (WGS) entry which is preliminary data.</text>
</comment>
<dbReference type="AlphaFoldDB" id="A0A1F6DCY9"/>
<dbReference type="EMBL" id="MFLA01000026">
    <property type="protein sequence ID" value="OGG58872.1"/>
    <property type="molecule type" value="Genomic_DNA"/>
</dbReference>
<proteinExistence type="predicted"/>
<evidence type="ECO:0008006" key="3">
    <source>
        <dbReference type="Google" id="ProtNLM"/>
    </source>
</evidence>
<dbReference type="Gene3D" id="3.40.50.720">
    <property type="entry name" value="NAD(P)-binding Rossmann-like Domain"/>
    <property type="match status" value="1"/>
</dbReference>
<dbReference type="InterPro" id="IPR036291">
    <property type="entry name" value="NAD(P)-bd_dom_sf"/>
</dbReference>
<sequence>MSVRDVVNAFVLALGSPKSFGSTAFNVGTTRAVSLIELVSIINAAMGTGLKPEPIANPILSGYIANQQADLSKIDRELGYQPSVTLEEGIREIVILRKSDPVTPASLSF</sequence>
<organism evidence="1 2">
    <name type="scientific">Candidatus Kaiserbacteria bacterium RIFCSPHIGHO2_01_FULL_56_24</name>
    <dbReference type="NCBI Taxonomy" id="1798487"/>
    <lineage>
        <taxon>Bacteria</taxon>
        <taxon>Candidatus Kaiseribacteriota</taxon>
    </lineage>
</organism>
<dbReference type="SUPFAM" id="SSF51735">
    <property type="entry name" value="NAD(P)-binding Rossmann-fold domains"/>
    <property type="match status" value="1"/>
</dbReference>
<accession>A0A1F6DCY9</accession>
<evidence type="ECO:0000313" key="2">
    <source>
        <dbReference type="Proteomes" id="UP000176377"/>
    </source>
</evidence>